<evidence type="ECO:0000313" key="4">
    <source>
        <dbReference type="Proteomes" id="UP000192578"/>
    </source>
</evidence>
<dbReference type="GO" id="GO:0008375">
    <property type="term" value="F:acetylglucosaminyltransferase activity"/>
    <property type="evidence" value="ECO:0007669"/>
    <property type="project" value="TreeGrafter"/>
</dbReference>
<feature type="transmembrane region" description="Helical" evidence="1">
    <location>
        <begin position="14"/>
        <end position="33"/>
    </location>
</feature>
<keyword evidence="1" id="KW-0812">Transmembrane</keyword>
<proteinExistence type="predicted"/>
<accession>A0A1W0WNB3</accession>
<sequence length="374" mass="44029">MINSFTGAHYQHRFFRFTIIFILGAGVSVIFFIDSVKFWLPVRYNAIANRVDAIACINNCWHENLNYSLKRWKSMKRVEIPDDIRKFCDDIDLTNRSLILDCYSSMVPTLWIGKTRNAQVRLVLGLPVMLRPVQQYVKSTLTHLLRGLLRKRWTDTLIIIFLVDEDRAAVDELLLLIFRYFRRHIQGGLIDIMIPNRNFYNALNNCQSSERDNSTSGTGLSCRAPYLRWRDKQNFDYAYLMAYGSSLGHFYMQMEDDMTCDRDFFPVVFDAIENYSRHPFVLAEATAEGFRGKMFPANDTFQLAQFLLRRYDEMPCDWLYPLFVDAQANPRAANTGYQWSRKLVLKDRRYHHHDLCFHRGKFSSFKGKIVDIVF</sequence>
<dbReference type="AlphaFoldDB" id="A0A1W0WNB3"/>
<protein>
    <submittedName>
        <fullName evidence="3">Alpha-1,3-mannosyl-glycoprotein 4-beta-N-acetylglucosaminyltransferase A</fullName>
    </submittedName>
</protein>
<dbReference type="GO" id="GO:0006487">
    <property type="term" value="P:protein N-linked glycosylation"/>
    <property type="evidence" value="ECO:0007669"/>
    <property type="project" value="TreeGrafter"/>
</dbReference>
<keyword evidence="1" id="KW-0472">Membrane</keyword>
<evidence type="ECO:0000259" key="2">
    <source>
        <dbReference type="Pfam" id="PF04666"/>
    </source>
</evidence>
<comment type="caution">
    <text evidence="3">The sequence shown here is derived from an EMBL/GenBank/DDBJ whole genome shotgun (WGS) entry which is preliminary data.</text>
</comment>
<reference evidence="4" key="1">
    <citation type="submission" date="2017-01" db="EMBL/GenBank/DDBJ databases">
        <title>Comparative genomics of anhydrobiosis in the tardigrade Hypsibius dujardini.</title>
        <authorList>
            <person name="Yoshida Y."/>
            <person name="Koutsovoulos G."/>
            <person name="Laetsch D."/>
            <person name="Stevens L."/>
            <person name="Kumar S."/>
            <person name="Horikawa D."/>
            <person name="Ishino K."/>
            <person name="Komine S."/>
            <person name="Tomita M."/>
            <person name="Blaxter M."/>
            <person name="Arakawa K."/>
        </authorList>
    </citation>
    <scope>NUCLEOTIDE SEQUENCE [LARGE SCALE GENOMIC DNA]</scope>
    <source>
        <strain evidence="4">Z151</strain>
    </source>
</reference>
<dbReference type="InterPro" id="IPR006759">
    <property type="entry name" value="Glyco_transf_54"/>
</dbReference>
<gene>
    <name evidence="3" type="ORF">BV898_09317</name>
</gene>
<dbReference type="Proteomes" id="UP000192578">
    <property type="component" value="Unassembled WGS sequence"/>
</dbReference>
<dbReference type="PANTHER" id="PTHR12062:SF0">
    <property type="entry name" value="ALPHA-1,3-MANNOSYL-GLYCOPROTEIN 4-BETA-N-ACETYLGLUCOSAMINYLTRANSFERASE B"/>
    <property type="match status" value="1"/>
</dbReference>
<keyword evidence="4" id="KW-1185">Reference proteome</keyword>
<dbReference type="InterPro" id="IPR057279">
    <property type="entry name" value="MGAT4"/>
</dbReference>
<feature type="domain" description="MGAT4 conserved region" evidence="2">
    <location>
        <begin position="105"/>
        <end position="369"/>
    </location>
</feature>
<dbReference type="OrthoDB" id="2016523at2759"/>
<evidence type="ECO:0000313" key="3">
    <source>
        <dbReference type="EMBL" id="OQV16647.1"/>
    </source>
</evidence>
<keyword evidence="1" id="KW-1133">Transmembrane helix</keyword>
<dbReference type="PANTHER" id="PTHR12062">
    <property type="entry name" value="N-ACETYLGLUCOSAMINYLTRANSFERASE VI"/>
    <property type="match status" value="1"/>
</dbReference>
<evidence type="ECO:0000256" key="1">
    <source>
        <dbReference type="SAM" id="Phobius"/>
    </source>
</evidence>
<organism evidence="3 4">
    <name type="scientific">Hypsibius exemplaris</name>
    <name type="common">Freshwater tardigrade</name>
    <dbReference type="NCBI Taxonomy" id="2072580"/>
    <lineage>
        <taxon>Eukaryota</taxon>
        <taxon>Metazoa</taxon>
        <taxon>Ecdysozoa</taxon>
        <taxon>Tardigrada</taxon>
        <taxon>Eutardigrada</taxon>
        <taxon>Parachela</taxon>
        <taxon>Hypsibioidea</taxon>
        <taxon>Hypsibiidae</taxon>
        <taxon>Hypsibius</taxon>
    </lineage>
</organism>
<dbReference type="EMBL" id="MTYJ01000072">
    <property type="protein sequence ID" value="OQV16647.1"/>
    <property type="molecule type" value="Genomic_DNA"/>
</dbReference>
<name>A0A1W0WNB3_HYPEX</name>
<dbReference type="Pfam" id="PF04666">
    <property type="entry name" value="MGAT4_cons"/>
    <property type="match status" value="1"/>
</dbReference>